<reference evidence="2 3" key="1">
    <citation type="submission" date="2018-11" db="EMBL/GenBank/DDBJ databases">
        <authorList>
            <person name="Zhou Z."/>
            <person name="Wang G."/>
        </authorList>
    </citation>
    <scope>NUCLEOTIDE SEQUENCE [LARGE SCALE GENOMIC DNA]</scope>
    <source>
        <strain evidence="2 3">KCTC42998</strain>
    </source>
</reference>
<dbReference type="SUPFAM" id="SSF52266">
    <property type="entry name" value="SGNH hydrolase"/>
    <property type="match status" value="1"/>
</dbReference>
<keyword evidence="3" id="KW-1185">Reference proteome</keyword>
<comment type="caution">
    <text evidence="2">The sequence shown here is derived from an EMBL/GenBank/DDBJ whole genome shotgun (WGS) entry which is preliminary data.</text>
</comment>
<dbReference type="RefSeq" id="WP_124907982.1">
    <property type="nucleotide sequence ID" value="NZ_RQJP01000003.1"/>
</dbReference>
<dbReference type="GO" id="GO:0016788">
    <property type="term" value="F:hydrolase activity, acting on ester bonds"/>
    <property type="evidence" value="ECO:0007669"/>
    <property type="project" value="UniProtKB-ARBA"/>
</dbReference>
<accession>A0A3P1CLY2</accession>
<name>A0A3P1CLY2_9BACT</name>
<dbReference type="CDD" id="cd04502">
    <property type="entry name" value="SGNH_hydrolase_like_7"/>
    <property type="match status" value="1"/>
</dbReference>
<gene>
    <name evidence="2" type="ORF">EHT87_17755</name>
</gene>
<proteinExistence type="predicted"/>
<protein>
    <submittedName>
        <fullName evidence="2">GDSL family lipase</fullName>
    </submittedName>
</protein>
<dbReference type="InterPro" id="IPR013830">
    <property type="entry name" value="SGNH_hydro"/>
</dbReference>
<dbReference type="Gene3D" id="3.40.50.1110">
    <property type="entry name" value="SGNH hydrolase"/>
    <property type="match status" value="1"/>
</dbReference>
<evidence type="ECO:0000259" key="1">
    <source>
        <dbReference type="Pfam" id="PF13472"/>
    </source>
</evidence>
<dbReference type="EMBL" id="RQJP01000003">
    <property type="protein sequence ID" value="RRB14086.1"/>
    <property type="molecule type" value="Genomic_DNA"/>
</dbReference>
<organism evidence="2 3">
    <name type="scientific">Larkinella knui</name>
    <dbReference type="NCBI Taxonomy" id="2025310"/>
    <lineage>
        <taxon>Bacteria</taxon>
        <taxon>Pseudomonadati</taxon>
        <taxon>Bacteroidota</taxon>
        <taxon>Cytophagia</taxon>
        <taxon>Cytophagales</taxon>
        <taxon>Spirosomataceae</taxon>
        <taxon>Larkinella</taxon>
    </lineage>
</organism>
<feature type="domain" description="SGNH hydrolase-type esterase" evidence="1">
    <location>
        <begin position="34"/>
        <end position="185"/>
    </location>
</feature>
<dbReference type="OrthoDB" id="9790057at2"/>
<sequence>MIWYEDEVHQLEKTIQSTTNSTNRTVFYGSSSIRLWKTLEQDFPGKQVLNMGFGGSTLAACSWFFERLVVPAQPRTLVFYAGDNDLGDGRHAEEVYLFFCALTGKMQQYLPDVPFTFVAIKPSPARWHIIDRIRYTNHLIRQKIETLPEYHFVDTYTPMLDTKGRPRWDLFESDGLHLSPKGYALWQHILVQQPQIFNK</sequence>
<evidence type="ECO:0000313" key="2">
    <source>
        <dbReference type="EMBL" id="RRB14086.1"/>
    </source>
</evidence>
<dbReference type="InterPro" id="IPR036514">
    <property type="entry name" value="SGNH_hydro_sf"/>
</dbReference>
<dbReference type="AlphaFoldDB" id="A0A3P1CLY2"/>
<dbReference type="Pfam" id="PF13472">
    <property type="entry name" value="Lipase_GDSL_2"/>
    <property type="match status" value="1"/>
</dbReference>
<evidence type="ECO:0000313" key="3">
    <source>
        <dbReference type="Proteomes" id="UP000274271"/>
    </source>
</evidence>
<dbReference type="Proteomes" id="UP000274271">
    <property type="component" value="Unassembled WGS sequence"/>
</dbReference>